<gene>
    <name evidence="1" type="ORF">D187_007474</name>
</gene>
<comment type="caution">
    <text evidence="1">The sequence shown here is derived from an EMBL/GenBank/DDBJ whole genome shotgun (WGS) entry which is preliminary data.</text>
</comment>
<dbReference type="Proteomes" id="UP000011682">
    <property type="component" value="Unassembled WGS sequence"/>
</dbReference>
<organism evidence="1 2">
    <name type="scientific">Cystobacter fuscus (strain ATCC 25194 / DSM 2262 / NBRC 100088 / M29)</name>
    <dbReference type="NCBI Taxonomy" id="1242864"/>
    <lineage>
        <taxon>Bacteria</taxon>
        <taxon>Pseudomonadati</taxon>
        <taxon>Myxococcota</taxon>
        <taxon>Myxococcia</taxon>
        <taxon>Myxococcales</taxon>
        <taxon>Cystobacterineae</taxon>
        <taxon>Archangiaceae</taxon>
        <taxon>Cystobacter</taxon>
    </lineage>
</organism>
<protein>
    <submittedName>
        <fullName evidence="1">Uncharacterized protein</fullName>
    </submittedName>
</protein>
<reference evidence="1" key="1">
    <citation type="submission" date="2013-05" db="EMBL/GenBank/DDBJ databases">
        <title>Genome assembly of Cystobacter fuscus DSM 2262.</title>
        <authorList>
            <person name="Sharma G."/>
            <person name="Khatri I."/>
            <person name="Kaur C."/>
            <person name="Mayilraj S."/>
            <person name="Subramanian S."/>
        </authorList>
    </citation>
    <scope>NUCLEOTIDE SEQUENCE [LARGE SCALE GENOMIC DNA]</scope>
    <source>
        <strain evidence="1">DSM 2262</strain>
    </source>
</reference>
<evidence type="ECO:0000313" key="2">
    <source>
        <dbReference type="Proteomes" id="UP000011682"/>
    </source>
</evidence>
<evidence type="ECO:0000313" key="1">
    <source>
        <dbReference type="EMBL" id="EPX56132.1"/>
    </source>
</evidence>
<name>S9P1L6_CYSF2</name>
<dbReference type="AlphaFoldDB" id="S9P1L6"/>
<dbReference type="EMBL" id="ANAH02000066">
    <property type="protein sequence ID" value="EPX56132.1"/>
    <property type="molecule type" value="Genomic_DNA"/>
</dbReference>
<keyword evidence="2" id="KW-1185">Reference proteome</keyword>
<proteinExistence type="predicted"/>
<sequence>MPLQTKEGMYPCTKWMDATLRAMTLERGTGGASRPCPLARSTRVVKARCVIVQSHASPGGSARGRMNAR</sequence>
<accession>S9P1L6</accession>